<reference evidence="5" key="2">
    <citation type="journal article" date="2024" name="Antonie Van Leeuwenhoek">
        <title>Roseihalotalea indica gen. nov., sp. nov., a halophilic Bacteroidetes from mesopelagic Southwest Indian Ocean with higher carbohydrate metabolic potential.</title>
        <authorList>
            <person name="Chen B."/>
            <person name="Zhang M."/>
            <person name="Lin D."/>
            <person name="Ye J."/>
            <person name="Tang K."/>
        </authorList>
    </citation>
    <scope>NUCLEOTIDE SEQUENCE</scope>
    <source>
        <strain evidence="5">TK19036</strain>
    </source>
</reference>
<dbReference type="Pfam" id="PF25954">
    <property type="entry name" value="Beta-barrel_RND_2"/>
    <property type="match status" value="1"/>
</dbReference>
<dbReference type="GO" id="GO:1990281">
    <property type="term" value="C:efflux pump complex"/>
    <property type="evidence" value="ECO:0007669"/>
    <property type="project" value="TreeGrafter"/>
</dbReference>
<protein>
    <submittedName>
        <fullName evidence="5">Efflux RND transporter periplasmic adaptor subunit</fullName>
    </submittedName>
</protein>
<dbReference type="Gene3D" id="2.40.420.20">
    <property type="match status" value="1"/>
</dbReference>
<dbReference type="PANTHER" id="PTHR30469:SF37">
    <property type="entry name" value="RAGD PROTEIN"/>
    <property type="match status" value="1"/>
</dbReference>
<dbReference type="InterPro" id="IPR058792">
    <property type="entry name" value="Beta-barrel_RND_2"/>
</dbReference>
<proteinExistence type="inferred from homology"/>
<feature type="domain" description="CusB-like beta-barrel" evidence="3">
    <location>
        <begin position="231"/>
        <end position="302"/>
    </location>
</feature>
<dbReference type="PANTHER" id="PTHR30469">
    <property type="entry name" value="MULTIDRUG RESISTANCE PROTEIN MDTA"/>
    <property type="match status" value="1"/>
</dbReference>
<comment type="similarity">
    <text evidence="1">Belongs to the membrane fusion protein (MFP) (TC 8.A.1) family.</text>
</comment>
<dbReference type="PROSITE" id="PS51257">
    <property type="entry name" value="PROKAR_LIPOPROTEIN"/>
    <property type="match status" value="1"/>
</dbReference>
<reference evidence="5" key="1">
    <citation type="journal article" date="2023" name="Comput. Struct. Biotechnol. J.">
        <title>Discovery of a novel marine Bacteroidetes with a rich repertoire of carbohydrate-active enzymes.</title>
        <authorList>
            <person name="Chen B."/>
            <person name="Liu G."/>
            <person name="Chen Q."/>
            <person name="Wang H."/>
            <person name="Liu L."/>
            <person name="Tang K."/>
        </authorList>
    </citation>
    <scope>NUCLEOTIDE SEQUENCE</scope>
    <source>
        <strain evidence="5">TK19036</strain>
    </source>
</reference>
<organism evidence="5">
    <name type="scientific">Roseihalotalea indica</name>
    <dbReference type="NCBI Taxonomy" id="2867963"/>
    <lineage>
        <taxon>Bacteria</taxon>
        <taxon>Pseudomonadati</taxon>
        <taxon>Bacteroidota</taxon>
        <taxon>Cytophagia</taxon>
        <taxon>Cytophagales</taxon>
        <taxon>Catalimonadaceae</taxon>
        <taxon>Roseihalotalea</taxon>
    </lineage>
</organism>
<gene>
    <name evidence="5" type="ORF">K4G66_12545</name>
</gene>
<dbReference type="NCBIfam" id="TIGR01730">
    <property type="entry name" value="RND_mfp"/>
    <property type="match status" value="1"/>
</dbReference>
<evidence type="ECO:0000259" key="3">
    <source>
        <dbReference type="Pfam" id="PF25954"/>
    </source>
</evidence>
<dbReference type="SUPFAM" id="SSF111369">
    <property type="entry name" value="HlyD-like secretion proteins"/>
    <property type="match status" value="1"/>
</dbReference>
<dbReference type="GO" id="GO:0015562">
    <property type="term" value="F:efflux transmembrane transporter activity"/>
    <property type="evidence" value="ECO:0007669"/>
    <property type="project" value="TreeGrafter"/>
</dbReference>
<evidence type="ECO:0000313" key="5">
    <source>
        <dbReference type="EMBL" id="WKN39521.1"/>
    </source>
</evidence>
<dbReference type="Gene3D" id="2.40.50.100">
    <property type="match status" value="1"/>
</dbReference>
<dbReference type="Gene3D" id="1.10.287.470">
    <property type="entry name" value="Helix hairpin bin"/>
    <property type="match status" value="1"/>
</dbReference>
<feature type="domain" description="CzcB-like barrel-sandwich hybrid" evidence="4">
    <location>
        <begin position="66"/>
        <end position="212"/>
    </location>
</feature>
<dbReference type="AlphaFoldDB" id="A0AA49JG72"/>
<feature type="coiled-coil region" evidence="2">
    <location>
        <begin position="98"/>
        <end position="125"/>
    </location>
</feature>
<dbReference type="InterPro" id="IPR006143">
    <property type="entry name" value="RND_pump_MFP"/>
</dbReference>
<evidence type="ECO:0000256" key="1">
    <source>
        <dbReference type="ARBA" id="ARBA00009477"/>
    </source>
</evidence>
<sequence>MHLKIHPLCWAILLVIASTSCHTEKKQKETTQLQSPRPTVALTKVSSLQPSKQVVLPGELKPWNRVSISAKVRGYVGDVQVDRGTLVKSGQILAVLEAPEIKAALSNAQANVAAAEARLIEQQATLKSSKLTYDRTYETSQTAGAVSANELDQAYASMMADSALASSSQGALEAAQAQLISQNQLVSYLTVRAPFDGVIIERNVSPGTLVGTSDSGGSPMFVLEDQSKLRLTVAIPENLANSIPENTEATFTVTADPGREYQAVYARSANSLQEHNRSMLTEFDVDNRDGRLKAGMYAEATLPVSRNASTLFVPASSVVTSSEGVYVIRKKENVADWVRVSKGSALDTLVEVFGALQAGELIVKNADPELRDGMALD</sequence>
<dbReference type="Pfam" id="PF25973">
    <property type="entry name" value="BSH_CzcB"/>
    <property type="match status" value="1"/>
</dbReference>
<keyword evidence="2" id="KW-0175">Coiled coil</keyword>
<evidence type="ECO:0000259" key="4">
    <source>
        <dbReference type="Pfam" id="PF25973"/>
    </source>
</evidence>
<dbReference type="Gene3D" id="2.40.30.170">
    <property type="match status" value="1"/>
</dbReference>
<name>A0AA49JG72_9BACT</name>
<dbReference type="InterPro" id="IPR058647">
    <property type="entry name" value="BSH_CzcB-like"/>
</dbReference>
<evidence type="ECO:0000256" key="2">
    <source>
        <dbReference type="SAM" id="Coils"/>
    </source>
</evidence>
<accession>A0AA49JG72</accession>
<dbReference type="EMBL" id="CP120682">
    <property type="protein sequence ID" value="WKN39521.1"/>
    <property type="molecule type" value="Genomic_DNA"/>
</dbReference>